<dbReference type="EMBL" id="CAMXCT030000613">
    <property type="protein sequence ID" value="CAL4768461.1"/>
    <property type="molecule type" value="Genomic_DNA"/>
</dbReference>
<dbReference type="GO" id="GO:0016579">
    <property type="term" value="P:protein deubiquitination"/>
    <property type="evidence" value="ECO:0007669"/>
    <property type="project" value="TreeGrafter"/>
</dbReference>
<reference evidence="6" key="1">
    <citation type="submission" date="2022-10" db="EMBL/GenBank/DDBJ databases">
        <authorList>
            <person name="Chen Y."/>
            <person name="Dougan E. K."/>
            <person name="Chan C."/>
            <person name="Rhodes N."/>
            <person name="Thang M."/>
        </authorList>
    </citation>
    <scope>NUCLEOTIDE SEQUENCE</scope>
</reference>
<organism evidence="6">
    <name type="scientific">Cladocopium goreaui</name>
    <dbReference type="NCBI Taxonomy" id="2562237"/>
    <lineage>
        <taxon>Eukaryota</taxon>
        <taxon>Sar</taxon>
        <taxon>Alveolata</taxon>
        <taxon>Dinophyceae</taxon>
        <taxon>Suessiales</taxon>
        <taxon>Symbiodiniaceae</taxon>
        <taxon>Cladocopium</taxon>
    </lineage>
</organism>
<dbReference type="GO" id="GO:0006508">
    <property type="term" value="P:proteolysis"/>
    <property type="evidence" value="ECO:0007669"/>
    <property type="project" value="UniProtKB-KW"/>
</dbReference>
<dbReference type="Gene3D" id="3.90.1720.30">
    <property type="entry name" value="PPPDE domains"/>
    <property type="match status" value="1"/>
</dbReference>
<name>A0A9P1BX89_9DINO</name>
<evidence type="ECO:0000256" key="2">
    <source>
        <dbReference type="ARBA" id="ARBA00022670"/>
    </source>
</evidence>
<dbReference type="AlphaFoldDB" id="A0A9P1BX89"/>
<protein>
    <submittedName>
        <fullName evidence="7">PPPDE domain-containing protein</fullName>
    </submittedName>
</protein>
<dbReference type="InterPro" id="IPR042266">
    <property type="entry name" value="PPPDE_sf"/>
</dbReference>
<keyword evidence="2" id="KW-0645">Protease</keyword>
<evidence type="ECO:0000256" key="1">
    <source>
        <dbReference type="ARBA" id="ARBA00008140"/>
    </source>
</evidence>
<dbReference type="EMBL" id="CAMXCT020000613">
    <property type="protein sequence ID" value="CAL1134524.1"/>
    <property type="molecule type" value="Genomic_DNA"/>
</dbReference>
<accession>A0A9P1BX89</accession>
<comment type="caution">
    <text evidence="6">The sequence shown here is derived from an EMBL/GenBank/DDBJ whole genome shotgun (WGS) entry which is preliminary data.</text>
</comment>
<dbReference type="SMART" id="SM01179">
    <property type="entry name" value="DUF862"/>
    <property type="match status" value="1"/>
</dbReference>
<dbReference type="Pfam" id="PF05903">
    <property type="entry name" value="Peptidase_C97"/>
    <property type="match status" value="1"/>
</dbReference>
<feature type="region of interest" description="Disordered" evidence="4">
    <location>
        <begin position="45"/>
        <end position="73"/>
    </location>
</feature>
<dbReference type="PANTHER" id="PTHR12378">
    <property type="entry name" value="DESUMOYLATING ISOPEPTIDASE"/>
    <property type="match status" value="1"/>
</dbReference>
<evidence type="ECO:0000256" key="3">
    <source>
        <dbReference type="ARBA" id="ARBA00022801"/>
    </source>
</evidence>
<evidence type="ECO:0000313" key="7">
    <source>
        <dbReference type="EMBL" id="CAL4768461.1"/>
    </source>
</evidence>
<proteinExistence type="inferred from homology"/>
<evidence type="ECO:0000256" key="4">
    <source>
        <dbReference type="SAM" id="MobiDB-lite"/>
    </source>
</evidence>
<dbReference type="OrthoDB" id="449170at2759"/>
<evidence type="ECO:0000259" key="5">
    <source>
        <dbReference type="PROSITE" id="PS51858"/>
    </source>
</evidence>
<dbReference type="GO" id="GO:0101005">
    <property type="term" value="F:deubiquitinase activity"/>
    <property type="evidence" value="ECO:0007669"/>
    <property type="project" value="TreeGrafter"/>
</dbReference>
<dbReference type="InterPro" id="IPR008580">
    <property type="entry name" value="PPPDE_dom"/>
</dbReference>
<keyword evidence="3" id="KW-0378">Hydrolase</keyword>
<reference evidence="7 8" key="2">
    <citation type="submission" date="2024-05" db="EMBL/GenBank/DDBJ databases">
        <authorList>
            <person name="Chen Y."/>
            <person name="Shah S."/>
            <person name="Dougan E. K."/>
            <person name="Thang M."/>
            <person name="Chan C."/>
        </authorList>
    </citation>
    <scope>NUCLEOTIDE SEQUENCE [LARGE SCALE GENOMIC DNA]</scope>
</reference>
<evidence type="ECO:0000313" key="6">
    <source>
        <dbReference type="EMBL" id="CAI3981149.1"/>
    </source>
</evidence>
<gene>
    <name evidence="6" type="ORF">C1SCF055_LOCUS8966</name>
</gene>
<dbReference type="PROSITE" id="PS51858">
    <property type="entry name" value="PPPDE"/>
    <property type="match status" value="1"/>
</dbReference>
<sequence>MNCFEGFKVGLKGFVDFIVFLEELSSMTAEGFVHGVTNDFAKEGAEHAHDQRPAMDVQKEELDTQKTPDRDDMKGIMTGVAAVADTRCSDPNPDALSTASNTHLESQNSGSLDVDMAVAYATLNLTDLIGTASARIATCLACKELFALRMVSKATLKNTNEQIEQLVKRLWFDGPLKQEMDDPGSSRSEGVEVSASEDRSVLNSDIFLNIYDVTKSEGVQWVNGLFANQYSPIKLGGLFHIGVRIDDKEWSYGHTSDGTGVFWTPPFSHAAHHFRESIRMPATRLPKSRIDSVIRQLQAEWTGSTYDLLHRNCCHFADSLCQRLEIGRVPEYTLRFANIGSSAAEAFRLVDGWTTPALSLCSKAPAKPAPPEVLPALLLPAF</sequence>
<dbReference type="PANTHER" id="PTHR12378:SF80">
    <property type="entry name" value="IP06716P-RELATED"/>
    <property type="match status" value="1"/>
</dbReference>
<dbReference type="Proteomes" id="UP001152797">
    <property type="component" value="Unassembled WGS sequence"/>
</dbReference>
<evidence type="ECO:0000313" key="8">
    <source>
        <dbReference type="Proteomes" id="UP001152797"/>
    </source>
</evidence>
<dbReference type="EMBL" id="CAMXCT010000613">
    <property type="protein sequence ID" value="CAI3981149.1"/>
    <property type="molecule type" value="Genomic_DNA"/>
</dbReference>
<feature type="domain" description="PPPDE" evidence="5">
    <location>
        <begin position="204"/>
        <end position="342"/>
    </location>
</feature>
<keyword evidence="8" id="KW-1185">Reference proteome</keyword>
<comment type="similarity">
    <text evidence="1">Belongs to the DeSI family.</text>
</comment>